<dbReference type="EMBL" id="VUNS01000002">
    <property type="protein sequence ID" value="MST96026.1"/>
    <property type="molecule type" value="Genomic_DNA"/>
</dbReference>
<accession>A0A844FY55</accession>
<name>A0A844FY55_9BACT</name>
<dbReference type="SUPFAM" id="SSF49879">
    <property type="entry name" value="SMAD/FHA domain"/>
    <property type="match status" value="1"/>
</dbReference>
<organism evidence="4 5">
    <name type="scientific">Victivallis lenta</name>
    <dbReference type="NCBI Taxonomy" id="2606640"/>
    <lineage>
        <taxon>Bacteria</taxon>
        <taxon>Pseudomonadati</taxon>
        <taxon>Lentisphaerota</taxon>
        <taxon>Lentisphaeria</taxon>
        <taxon>Victivallales</taxon>
        <taxon>Victivallaceae</taxon>
        <taxon>Victivallis</taxon>
    </lineage>
</organism>
<keyword evidence="5" id="KW-1185">Reference proteome</keyword>
<dbReference type="InterPro" id="IPR008984">
    <property type="entry name" value="SMAD_FHA_dom_sf"/>
</dbReference>
<evidence type="ECO:0000259" key="3">
    <source>
        <dbReference type="PROSITE" id="PS50006"/>
    </source>
</evidence>
<dbReference type="PANTHER" id="PTHR23308">
    <property type="entry name" value="NUCLEAR INHIBITOR OF PROTEIN PHOSPHATASE-1"/>
    <property type="match status" value="1"/>
</dbReference>
<evidence type="ECO:0000313" key="4">
    <source>
        <dbReference type="EMBL" id="MST96026.1"/>
    </source>
</evidence>
<dbReference type="InterPro" id="IPR050923">
    <property type="entry name" value="Cell_Proc_Reg/RNA_Proc"/>
</dbReference>
<dbReference type="Proteomes" id="UP000435649">
    <property type="component" value="Unassembled WGS sequence"/>
</dbReference>
<dbReference type="CDD" id="cd00060">
    <property type="entry name" value="FHA"/>
    <property type="match status" value="1"/>
</dbReference>
<dbReference type="Pfam" id="PF00498">
    <property type="entry name" value="FHA"/>
    <property type="match status" value="1"/>
</dbReference>
<feature type="region of interest" description="Disordered" evidence="1">
    <location>
        <begin position="114"/>
        <end position="135"/>
    </location>
</feature>
<feature type="region of interest" description="Disordered" evidence="1">
    <location>
        <begin position="148"/>
        <end position="172"/>
    </location>
</feature>
<reference evidence="4 5" key="1">
    <citation type="submission" date="2019-08" db="EMBL/GenBank/DDBJ databases">
        <title>In-depth cultivation of the pig gut microbiome towards novel bacterial diversity and tailored functional studies.</title>
        <authorList>
            <person name="Wylensek D."/>
            <person name="Hitch T.C.A."/>
            <person name="Clavel T."/>
        </authorList>
    </citation>
    <scope>NUCLEOTIDE SEQUENCE [LARGE SCALE GENOMIC DNA]</scope>
    <source>
        <strain evidence="4 5">BBE-744-WT-12</strain>
    </source>
</reference>
<keyword evidence="2" id="KW-1133">Transmembrane helix</keyword>
<keyword evidence="2" id="KW-0812">Transmembrane</keyword>
<evidence type="ECO:0000256" key="2">
    <source>
        <dbReference type="SAM" id="Phobius"/>
    </source>
</evidence>
<protein>
    <submittedName>
        <fullName evidence="4">FHA domain-containing protein</fullName>
    </submittedName>
</protein>
<dbReference type="PROSITE" id="PS50006">
    <property type="entry name" value="FHA_DOMAIN"/>
    <property type="match status" value="1"/>
</dbReference>
<dbReference type="SMART" id="SM00240">
    <property type="entry name" value="FHA"/>
    <property type="match status" value="1"/>
</dbReference>
<dbReference type="RefSeq" id="WP_154416962.1">
    <property type="nucleotide sequence ID" value="NZ_CALXOB010000031.1"/>
</dbReference>
<evidence type="ECO:0000256" key="1">
    <source>
        <dbReference type="SAM" id="MobiDB-lite"/>
    </source>
</evidence>
<sequence>MKISFDNGPRCGEEIEFALPEITVGREEDNVLRVPAAGVSRYHGVIQRAASGSWLVRDLGSTNGIKVNGVKIAGEKELVEGDSVEFGDQKIQVSGLGETAPPLVFNLLDAEQPGPSARATSRLPEEPPAAPKSEAKVEDLTALFTAGAGTLFDPNGRKKAAKEPETAPPSGRKRRFSSHFFYVLVVCIAVIGISAAMLLMKPGQPGRKPEKAAAAAGPFSLFFERSVVSRDNVFRFSLLLENDRLAFTVDDVKSRRHVSRTEKISNEAVELLRDRVGASGIWNEIPPVSSPGEDATRKRRVMIADGTRVKELSYTGGYTPTSFGLVETLVSDLAETYGIQTISLSPEELMRLAESNFTRAEDFYANREAKNSYLRDAVRRYRVVVGALEQFSPRPSLWNRARKRLEEAESLRARKLDNLEMERVRLGQLEDFDGMRLVFLQIMELADEESPEYYAARERLFKLDAFLRGRKR</sequence>
<dbReference type="AlphaFoldDB" id="A0A844FY55"/>
<comment type="caution">
    <text evidence="4">The sequence shown here is derived from an EMBL/GenBank/DDBJ whole genome shotgun (WGS) entry which is preliminary data.</text>
</comment>
<feature type="domain" description="FHA" evidence="3">
    <location>
        <begin position="22"/>
        <end position="72"/>
    </location>
</feature>
<dbReference type="Gene3D" id="2.60.200.20">
    <property type="match status" value="1"/>
</dbReference>
<feature type="transmembrane region" description="Helical" evidence="2">
    <location>
        <begin position="180"/>
        <end position="200"/>
    </location>
</feature>
<gene>
    <name evidence="4" type="ORF">FYJ85_03075</name>
</gene>
<proteinExistence type="predicted"/>
<dbReference type="InterPro" id="IPR000253">
    <property type="entry name" value="FHA_dom"/>
</dbReference>
<evidence type="ECO:0000313" key="5">
    <source>
        <dbReference type="Proteomes" id="UP000435649"/>
    </source>
</evidence>
<keyword evidence="2" id="KW-0472">Membrane</keyword>